<accession>A0A212K552</accession>
<organism evidence="2">
    <name type="scientific">uncultured delta proteobacterium</name>
    <dbReference type="NCBI Taxonomy" id="34034"/>
    <lineage>
        <taxon>Bacteria</taxon>
        <taxon>Deltaproteobacteria</taxon>
        <taxon>environmental samples</taxon>
    </lineage>
</organism>
<dbReference type="Pfam" id="PF01012">
    <property type="entry name" value="ETF"/>
    <property type="match status" value="1"/>
</dbReference>
<dbReference type="GO" id="GO:0009055">
    <property type="term" value="F:electron transfer activity"/>
    <property type="evidence" value="ECO:0007669"/>
    <property type="project" value="InterPro"/>
</dbReference>
<reference evidence="2" key="1">
    <citation type="submission" date="2016-04" db="EMBL/GenBank/DDBJ databases">
        <authorList>
            <person name="Evans L.H."/>
            <person name="Alamgir A."/>
            <person name="Owens N."/>
            <person name="Weber N.D."/>
            <person name="Virtaneva K."/>
            <person name="Barbian K."/>
            <person name="Babar A."/>
            <person name="Rosenke K."/>
        </authorList>
    </citation>
    <scope>NUCLEOTIDE SEQUENCE</scope>
    <source>
        <strain evidence="2">86</strain>
    </source>
</reference>
<dbReference type="SMART" id="SM00893">
    <property type="entry name" value="ETF"/>
    <property type="match status" value="1"/>
</dbReference>
<evidence type="ECO:0000313" key="2">
    <source>
        <dbReference type="EMBL" id="SBW06625.1"/>
    </source>
</evidence>
<dbReference type="Gene3D" id="3.40.50.620">
    <property type="entry name" value="HUPs"/>
    <property type="match status" value="1"/>
</dbReference>
<dbReference type="SUPFAM" id="SSF52402">
    <property type="entry name" value="Adenine nucleotide alpha hydrolases-like"/>
    <property type="match status" value="1"/>
</dbReference>
<dbReference type="InterPro" id="IPR014729">
    <property type="entry name" value="Rossmann-like_a/b/a_fold"/>
</dbReference>
<dbReference type="AlphaFoldDB" id="A0A212K552"/>
<dbReference type="EMBL" id="FLUQ01000002">
    <property type="protein sequence ID" value="SBW06625.1"/>
    <property type="molecule type" value="Genomic_DNA"/>
</dbReference>
<proteinExistence type="predicted"/>
<dbReference type="InterPro" id="IPR012255">
    <property type="entry name" value="ETF_b"/>
</dbReference>
<protein>
    <submittedName>
        <fullName evidence="2">Putative Electron transfer flavoprotein, beta subunit</fullName>
    </submittedName>
</protein>
<evidence type="ECO:0000259" key="1">
    <source>
        <dbReference type="SMART" id="SM00893"/>
    </source>
</evidence>
<gene>
    <name evidence="2" type="ORF">KL86DPRO_20692</name>
</gene>
<name>A0A212K552_9DELT</name>
<sequence>MSVYVCLKQVPNVEGVPAIDPESGFLRADAWYLNPLDAYAMRGALETAAALGTDCVAVSFGGPEAGDGLRQALGLGADRAVLASSGTPLAGPGLTAWALAGAIRADSRDNGQRPALVFCGRQSSDVANMQVPYRLAACLGFPVVSEVSSWAVKGGYCDVFRQAGSLREYLTVDLPCVLALNRGQGEMPRPTLPGLIKAKKKSVRVLGPEDIALAQPPEWTAPPADPALLRTRNVSDEHHCRFAQGETVEDRVRDLVRMLRENGSLP</sequence>
<dbReference type="PANTHER" id="PTHR21294">
    <property type="entry name" value="ELECTRON TRANSFER FLAVOPROTEIN BETA-SUBUNIT"/>
    <property type="match status" value="1"/>
</dbReference>
<feature type="domain" description="Electron transfer flavoprotein alpha/beta-subunit N-terminal" evidence="1">
    <location>
        <begin position="22"/>
        <end position="215"/>
    </location>
</feature>
<dbReference type="InterPro" id="IPR014730">
    <property type="entry name" value="ETF_a/b_N"/>
</dbReference>